<feature type="region of interest" description="Disordered" evidence="1">
    <location>
        <begin position="256"/>
        <end position="300"/>
    </location>
</feature>
<feature type="region of interest" description="Disordered" evidence="1">
    <location>
        <begin position="202"/>
        <end position="235"/>
    </location>
</feature>
<organism evidence="2 3">
    <name type="scientific">Batrachochytrium salamandrivorans</name>
    <dbReference type="NCBI Taxonomy" id="1357716"/>
    <lineage>
        <taxon>Eukaryota</taxon>
        <taxon>Fungi</taxon>
        <taxon>Fungi incertae sedis</taxon>
        <taxon>Chytridiomycota</taxon>
        <taxon>Chytridiomycota incertae sedis</taxon>
        <taxon>Chytridiomycetes</taxon>
        <taxon>Rhizophydiales</taxon>
        <taxon>Rhizophydiales incertae sedis</taxon>
        <taxon>Batrachochytrium</taxon>
    </lineage>
</organism>
<keyword evidence="3" id="KW-1185">Reference proteome</keyword>
<dbReference type="EMBL" id="JAFCIX010000555">
    <property type="protein sequence ID" value="KAH6587677.1"/>
    <property type="molecule type" value="Genomic_DNA"/>
</dbReference>
<accession>A0ABQ8EWB3</accession>
<feature type="compositionally biased region" description="Polar residues" evidence="1">
    <location>
        <begin position="9"/>
        <end position="22"/>
    </location>
</feature>
<evidence type="ECO:0000313" key="2">
    <source>
        <dbReference type="EMBL" id="KAH6587677.1"/>
    </source>
</evidence>
<feature type="region of interest" description="Disordered" evidence="1">
    <location>
        <begin position="1"/>
        <end position="22"/>
    </location>
</feature>
<comment type="caution">
    <text evidence="2">The sequence shown here is derived from an EMBL/GenBank/DDBJ whole genome shotgun (WGS) entry which is preliminary data.</text>
</comment>
<feature type="compositionally biased region" description="Polar residues" evidence="1">
    <location>
        <begin position="258"/>
        <end position="275"/>
    </location>
</feature>
<name>A0ABQ8EWB3_9FUNG</name>
<dbReference type="Proteomes" id="UP001648503">
    <property type="component" value="Unassembled WGS sequence"/>
</dbReference>
<protein>
    <submittedName>
        <fullName evidence="2">Uncharacterized protein</fullName>
    </submittedName>
</protein>
<feature type="compositionally biased region" description="Basic and acidic residues" evidence="1">
    <location>
        <begin position="333"/>
        <end position="346"/>
    </location>
</feature>
<sequence length="370" mass="40090">MNGAAGTSYAASTPMSGSAMHSSTTTTPYDTPLCCITLPCLCPWWRSRVQPVFDYDEIDDLEFENLLSTSGVSGPFQTRSLSSVFWDNLASLFRLRSYHASDTIPSTSPSRSAHSYSYTYNYSPVATDAVVYGATTHAAGVFTSVAPPGARNLALGVHNHHPGRQTGRFDNDDTLFGHTEADAELMTDEQVRSITAAASSLRHLEGDGMQPRPAQKESIEKPPSRITPPFVNHAPTVHIADRFGHSRRGLLNGEEENNVSIQPPSTHESGSSSPTAPIGESVPATASAQEHQKHTLLSQQQRIYKSATGSMMSDPLNAVHFLVEPLKDPIISESDKTDHRKPPHEEVADDEDEGHFDANLLLKLQGSGKG</sequence>
<feature type="compositionally biased region" description="Polar residues" evidence="1">
    <location>
        <begin position="284"/>
        <end position="300"/>
    </location>
</feature>
<proteinExistence type="predicted"/>
<evidence type="ECO:0000313" key="3">
    <source>
        <dbReference type="Proteomes" id="UP001648503"/>
    </source>
</evidence>
<feature type="region of interest" description="Disordered" evidence="1">
    <location>
        <begin position="330"/>
        <end position="355"/>
    </location>
</feature>
<reference evidence="2 3" key="1">
    <citation type="submission" date="2021-02" db="EMBL/GenBank/DDBJ databases">
        <title>Variation within the Batrachochytrium salamandrivorans European outbreak.</title>
        <authorList>
            <person name="Kelly M."/>
            <person name="Pasmans F."/>
            <person name="Shea T.P."/>
            <person name="Munoz J.F."/>
            <person name="Carranza S."/>
            <person name="Cuomo C.A."/>
            <person name="Martel A."/>
        </authorList>
    </citation>
    <scope>NUCLEOTIDE SEQUENCE [LARGE SCALE GENOMIC DNA]</scope>
    <source>
        <strain evidence="2 3">AMFP18/2</strain>
    </source>
</reference>
<evidence type="ECO:0000256" key="1">
    <source>
        <dbReference type="SAM" id="MobiDB-lite"/>
    </source>
</evidence>
<feature type="compositionally biased region" description="Basic and acidic residues" evidence="1">
    <location>
        <begin position="214"/>
        <end position="223"/>
    </location>
</feature>
<gene>
    <name evidence="2" type="ORF">BASA50_011281</name>
</gene>